<dbReference type="PROSITE" id="PS51670">
    <property type="entry name" value="SHKT"/>
    <property type="match status" value="2"/>
</dbReference>
<name>A0A9D4LLP2_DREPO</name>
<comment type="caution">
    <text evidence="4">The sequence shown here is derived from an EMBL/GenBank/DDBJ whole genome shotgun (WGS) entry which is preliminary data.</text>
</comment>
<reference evidence="4" key="1">
    <citation type="journal article" date="2019" name="bioRxiv">
        <title>The Genome of the Zebra Mussel, Dreissena polymorpha: A Resource for Invasive Species Research.</title>
        <authorList>
            <person name="McCartney M.A."/>
            <person name="Auch B."/>
            <person name="Kono T."/>
            <person name="Mallez S."/>
            <person name="Zhang Y."/>
            <person name="Obille A."/>
            <person name="Becker A."/>
            <person name="Abrahante J.E."/>
            <person name="Garbe J."/>
            <person name="Badalamenti J.P."/>
            <person name="Herman A."/>
            <person name="Mangelson H."/>
            <person name="Liachko I."/>
            <person name="Sullivan S."/>
            <person name="Sone E.D."/>
            <person name="Koren S."/>
            <person name="Silverstein K.A.T."/>
            <person name="Beckman K.B."/>
            <person name="Gohl D.M."/>
        </authorList>
    </citation>
    <scope>NUCLEOTIDE SEQUENCE</scope>
    <source>
        <strain evidence="4">Duluth1</strain>
        <tissue evidence="4">Whole animal</tissue>
    </source>
</reference>
<dbReference type="Proteomes" id="UP000828390">
    <property type="component" value="Unassembled WGS sequence"/>
</dbReference>
<evidence type="ECO:0000256" key="1">
    <source>
        <dbReference type="PROSITE-ProRule" id="PRU01005"/>
    </source>
</evidence>
<proteinExistence type="predicted"/>
<sequence>MNIALFLGCLFSFGVRAAEPLDCYVCSGLRSVSDCHNVDLCPSGQVCYSERTVAGSGISYSMGCRPPQQCPSSSVVGRSVSKRAVCSECCNTDACNKRICEAPATTTVATTPYSGVCEDAAANCAGVKEFVCPDPILNTKCAKTCGLCLAAAASPSPTSLSTSSLPLLGVCVDEVVNCSSPILQTMICQSNVNARMYCRKSCNMCDQPAITPIYSSCGDLVSADNVCPSLQAELCVCADPELRMMCAHYCAGECAHKPTLTCHAVMSYLY</sequence>
<evidence type="ECO:0000313" key="5">
    <source>
        <dbReference type="Proteomes" id="UP000828390"/>
    </source>
</evidence>
<organism evidence="4 5">
    <name type="scientific">Dreissena polymorpha</name>
    <name type="common">Zebra mussel</name>
    <name type="synonym">Mytilus polymorpha</name>
    <dbReference type="NCBI Taxonomy" id="45954"/>
    <lineage>
        <taxon>Eukaryota</taxon>
        <taxon>Metazoa</taxon>
        <taxon>Spiralia</taxon>
        <taxon>Lophotrochozoa</taxon>
        <taxon>Mollusca</taxon>
        <taxon>Bivalvia</taxon>
        <taxon>Autobranchia</taxon>
        <taxon>Heteroconchia</taxon>
        <taxon>Euheterodonta</taxon>
        <taxon>Imparidentia</taxon>
        <taxon>Neoheterodontei</taxon>
        <taxon>Myida</taxon>
        <taxon>Dreissenoidea</taxon>
        <taxon>Dreissenidae</taxon>
        <taxon>Dreissena</taxon>
    </lineage>
</organism>
<feature type="chain" id="PRO_5039183548" description="ShKT domain-containing protein" evidence="2">
    <location>
        <begin position="18"/>
        <end position="270"/>
    </location>
</feature>
<dbReference type="InterPro" id="IPR045860">
    <property type="entry name" value="Snake_toxin-like_sf"/>
</dbReference>
<feature type="domain" description="ShKT" evidence="3">
    <location>
        <begin position="171"/>
        <end position="205"/>
    </location>
</feature>
<dbReference type="EMBL" id="JAIWYP010000002">
    <property type="protein sequence ID" value="KAH3860019.1"/>
    <property type="molecule type" value="Genomic_DNA"/>
</dbReference>
<dbReference type="SUPFAM" id="SSF57302">
    <property type="entry name" value="Snake toxin-like"/>
    <property type="match status" value="1"/>
</dbReference>
<comment type="caution">
    <text evidence="1">Lacks conserved residue(s) required for the propagation of feature annotation.</text>
</comment>
<dbReference type="Pfam" id="PF01549">
    <property type="entry name" value="ShK"/>
    <property type="match status" value="2"/>
</dbReference>
<keyword evidence="2" id="KW-0732">Signal</keyword>
<dbReference type="OrthoDB" id="10648349at2759"/>
<gene>
    <name evidence="4" type="ORF">DPMN_022911</name>
</gene>
<evidence type="ECO:0000256" key="2">
    <source>
        <dbReference type="SAM" id="SignalP"/>
    </source>
</evidence>
<feature type="disulfide bond" evidence="1">
    <location>
        <begin position="171"/>
        <end position="205"/>
    </location>
</feature>
<reference evidence="4" key="2">
    <citation type="submission" date="2020-11" db="EMBL/GenBank/DDBJ databases">
        <authorList>
            <person name="McCartney M.A."/>
            <person name="Auch B."/>
            <person name="Kono T."/>
            <person name="Mallez S."/>
            <person name="Becker A."/>
            <person name="Gohl D.M."/>
            <person name="Silverstein K.A.T."/>
            <person name="Koren S."/>
            <person name="Bechman K.B."/>
            <person name="Herman A."/>
            <person name="Abrahante J.E."/>
            <person name="Garbe J."/>
        </authorList>
    </citation>
    <scope>NUCLEOTIDE SEQUENCE</scope>
    <source>
        <strain evidence="4">Duluth1</strain>
        <tissue evidence="4">Whole animal</tissue>
    </source>
</reference>
<keyword evidence="5" id="KW-1185">Reference proteome</keyword>
<feature type="signal peptide" evidence="2">
    <location>
        <begin position="1"/>
        <end position="17"/>
    </location>
</feature>
<dbReference type="Pfam" id="PF00087">
    <property type="entry name" value="Toxin_TOLIP"/>
    <property type="match status" value="1"/>
</dbReference>
<feature type="disulfide bond" evidence="1">
    <location>
        <begin position="132"/>
        <end position="145"/>
    </location>
</feature>
<protein>
    <recommendedName>
        <fullName evidence="3">ShKT domain-containing protein</fullName>
    </recommendedName>
</protein>
<dbReference type="InterPro" id="IPR035076">
    <property type="entry name" value="Toxin/TOLIP"/>
</dbReference>
<dbReference type="AlphaFoldDB" id="A0A9D4LLP2"/>
<evidence type="ECO:0000259" key="3">
    <source>
        <dbReference type="PROSITE" id="PS51670"/>
    </source>
</evidence>
<evidence type="ECO:0000313" key="4">
    <source>
        <dbReference type="EMBL" id="KAH3860019.1"/>
    </source>
</evidence>
<keyword evidence="1" id="KW-1015">Disulfide bond</keyword>
<feature type="domain" description="ShKT" evidence="3">
    <location>
        <begin position="117"/>
        <end position="148"/>
    </location>
</feature>
<dbReference type="SMART" id="SM00254">
    <property type="entry name" value="ShKT"/>
    <property type="match status" value="2"/>
</dbReference>
<accession>A0A9D4LLP2</accession>
<dbReference type="InterPro" id="IPR003582">
    <property type="entry name" value="ShKT_dom"/>
</dbReference>